<dbReference type="AlphaFoldDB" id="T1ETU0"/>
<evidence type="ECO:0000313" key="1">
    <source>
        <dbReference type="EMBL" id="ESN96203.1"/>
    </source>
</evidence>
<accession>T1ETU0</accession>
<organism evidence="2 3">
    <name type="scientific">Helobdella robusta</name>
    <name type="common">Californian leech</name>
    <dbReference type="NCBI Taxonomy" id="6412"/>
    <lineage>
        <taxon>Eukaryota</taxon>
        <taxon>Metazoa</taxon>
        <taxon>Spiralia</taxon>
        <taxon>Lophotrochozoa</taxon>
        <taxon>Annelida</taxon>
        <taxon>Clitellata</taxon>
        <taxon>Hirudinea</taxon>
        <taxon>Rhynchobdellida</taxon>
        <taxon>Glossiphoniidae</taxon>
        <taxon>Helobdella</taxon>
    </lineage>
</organism>
<reference evidence="2" key="3">
    <citation type="submission" date="2015-06" db="UniProtKB">
        <authorList>
            <consortium name="EnsemblMetazoa"/>
        </authorList>
    </citation>
    <scope>IDENTIFICATION</scope>
</reference>
<dbReference type="HOGENOM" id="CLU_644488_0_0_1"/>
<dbReference type="Proteomes" id="UP000015101">
    <property type="component" value="Unassembled WGS sequence"/>
</dbReference>
<name>T1ETU0_HELRO</name>
<gene>
    <name evidence="2" type="primary">20199990</name>
    <name evidence="1" type="ORF">HELRODRAFT_163244</name>
</gene>
<sequence length="426" mass="48133">MTDSHNSPHLSSEESSKILNMIINSFHLDKCIKDSSHTVELASGNPKIFYCKVCDECYGFDDSTDISSIIETCKLSLCLEKCAKCGNNDPNHLMMQEGIVTCEDCKVVVLDFNTTEMKNTSGLANLKLTELEEDLNLKKLNNCFSISASSPHDKNNNSINDPDECYYTPINNPDECYYTPIICKHCDSQEGLPILNDDGKLKEVVCTGCQKSDYFNYSKFKHDNSKHSEERKEKDNKKSFLTNGESLANKPRIFFFSSSHKNENFQNKNEAQNEFTFNDKTVTKEDVINCDDDPDKRKSQVFTKTICRQNNIDSSKNNCSANNSSLQYAYGLGELCYDVCSKYKHTRKCSSSAVKKAFRTSIAVATSRIVLSICDFISNSYPMLKNVIDTYKGPFAAFVQMLTNEILNNMKDNSSATERLDSIKRP</sequence>
<dbReference type="EMBL" id="KB097495">
    <property type="protein sequence ID" value="ESN96203.1"/>
    <property type="molecule type" value="Genomic_DNA"/>
</dbReference>
<evidence type="ECO:0000313" key="2">
    <source>
        <dbReference type="EnsemblMetazoa" id="HelroP163244"/>
    </source>
</evidence>
<dbReference type="EnsemblMetazoa" id="HelroT163244">
    <property type="protein sequence ID" value="HelroP163244"/>
    <property type="gene ID" value="HelroG163244"/>
</dbReference>
<dbReference type="GeneID" id="20199990"/>
<reference evidence="1 3" key="2">
    <citation type="journal article" date="2013" name="Nature">
        <title>Insights into bilaterian evolution from three spiralian genomes.</title>
        <authorList>
            <person name="Simakov O."/>
            <person name="Marletaz F."/>
            <person name="Cho S.J."/>
            <person name="Edsinger-Gonzales E."/>
            <person name="Havlak P."/>
            <person name="Hellsten U."/>
            <person name="Kuo D.H."/>
            <person name="Larsson T."/>
            <person name="Lv J."/>
            <person name="Arendt D."/>
            <person name="Savage R."/>
            <person name="Osoegawa K."/>
            <person name="de Jong P."/>
            <person name="Grimwood J."/>
            <person name="Chapman J.A."/>
            <person name="Shapiro H."/>
            <person name="Aerts A."/>
            <person name="Otillar R.P."/>
            <person name="Terry A.Y."/>
            <person name="Boore J.L."/>
            <person name="Grigoriev I.V."/>
            <person name="Lindberg D.R."/>
            <person name="Seaver E.C."/>
            <person name="Weisblat D.A."/>
            <person name="Putnam N.H."/>
            <person name="Rokhsar D.S."/>
        </authorList>
    </citation>
    <scope>NUCLEOTIDE SEQUENCE</scope>
</reference>
<dbReference type="RefSeq" id="XP_009025419.1">
    <property type="nucleotide sequence ID" value="XM_009027171.1"/>
</dbReference>
<dbReference type="KEGG" id="hro:HELRODRAFT_163244"/>
<protein>
    <submittedName>
        <fullName evidence="1 2">Uncharacterized protein</fullName>
    </submittedName>
</protein>
<dbReference type="CTD" id="20199990"/>
<reference evidence="3" key="1">
    <citation type="submission" date="2012-12" db="EMBL/GenBank/DDBJ databases">
        <authorList>
            <person name="Hellsten U."/>
            <person name="Grimwood J."/>
            <person name="Chapman J.A."/>
            <person name="Shapiro H."/>
            <person name="Aerts A."/>
            <person name="Otillar R.P."/>
            <person name="Terry A.Y."/>
            <person name="Boore J.L."/>
            <person name="Simakov O."/>
            <person name="Marletaz F."/>
            <person name="Cho S.-J."/>
            <person name="Edsinger-Gonzales E."/>
            <person name="Havlak P."/>
            <person name="Kuo D.-H."/>
            <person name="Larsson T."/>
            <person name="Lv J."/>
            <person name="Arendt D."/>
            <person name="Savage R."/>
            <person name="Osoegawa K."/>
            <person name="de Jong P."/>
            <person name="Lindberg D.R."/>
            <person name="Seaver E.C."/>
            <person name="Weisblat D.A."/>
            <person name="Putnam N.H."/>
            <person name="Grigoriev I.V."/>
            <person name="Rokhsar D.S."/>
        </authorList>
    </citation>
    <scope>NUCLEOTIDE SEQUENCE</scope>
</reference>
<dbReference type="InParanoid" id="T1ETU0"/>
<dbReference type="EMBL" id="AMQM01001356">
    <property type="status" value="NOT_ANNOTATED_CDS"/>
    <property type="molecule type" value="Genomic_DNA"/>
</dbReference>
<evidence type="ECO:0000313" key="3">
    <source>
        <dbReference type="Proteomes" id="UP000015101"/>
    </source>
</evidence>
<proteinExistence type="predicted"/>
<keyword evidence="3" id="KW-1185">Reference proteome</keyword>